<evidence type="ECO:0000259" key="8">
    <source>
        <dbReference type="Pfam" id="PF13462"/>
    </source>
</evidence>
<organism evidence="9 10">
    <name type="scientific">Saccharomonospora amisosensis</name>
    <dbReference type="NCBI Taxonomy" id="1128677"/>
    <lineage>
        <taxon>Bacteria</taxon>
        <taxon>Bacillati</taxon>
        <taxon>Actinomycetota</taxon>
        <taxon>Actinomycetes</taxon>
        <taxon>Pseudonocardiales</taxon>
        <taxon>Pseudonocardiaceae</taxon>
        <taxon>Saccharomonospora</taxon>
    </lineage>
</organism>
<keyword evidence="9" id="KW-0413">Isomerase</keyword>
<protein>
    <submittedName>
        <fullName evidence="9">Protein-disulfide isomerase</fullName>
    </submittedName>
</protein>
<dbReference type="AlphaFoldDB" id="A0A7X5ZSE3"/>
<name>A0A7X5ZSE3_9PSEU</name>
<evidence type="ECO:0000313" key="9">
    <source>
        <dbReference type="EMBL" id="NIJ13827.1"/>
    </source>
</evidence>
<keyword evidence="3" id="KW-0560">Oxidoreductase</keyword>
<keyword evidence="5" id="KW-0676">Redox-active center</keyword>
<keyword evidence="7" id="KW-1133">Transmembrane helix</keyword>
<keyword evidence="7" id="KW-0472">Membrane</keyword>
<evidence type="ECO:0000256" key="1">
    <source>
        <dbReference type="ARBA" id="ARBA00005791"/>
    </source>
</evidence>
<dbReference type="InterPro" id="IPR012336">
    <property type="entry name" value="Thioredoxin-like_fold"/>
</dbReference>
<evidence type="ECO:0000256" key="6">
    <source>
        <dbReference type="SAM" id="MobiDB-lite"/>
    </source>
</evidence>
<feature type="transmembrane region" description="Helical" evidence="7">
    <location>
        <begin position="34"/>
        <end position="54"/>
    </location>
</feature>
<evidence type="ECO:0000256" key="7">
    <source>
        <dbReference type="SAM" id="Phobius"/>
    </source>
</evidence>
<dbReference type="Proteomes" id="UP000545493">
    <property type="component" value="Unassembled WGS sequence"/>
</dbReference>
<sequence>MGGAERTARKRRQQRTAGADAVARARGGNDTKKVIAVVAAVVLVAAVVIGGVLWTNASKNATEGQKIQPAAPAAADYPERREGVVVVSGAQDAPATIDVYADFLCPVCGAFEQAYGQQIEQKVAQGELRVRTHVLPMLTEKSDPPGYSLDAANAALLAADEGKFSEFHDSLFANQPEEGKRGYSDEQLIELGRELGITSKSFADGVRAGTYDAQLQAELQRVLADPSLQRDFGNGQRGFGTPTVVAGGTIVDIGDQQWLDKVIQQAKS</sequence>
<feature type="region of interest" description="Disordered" evidence="6">
    <location>
        <begin position="1"/>
        <end position="24"/>
    </location>
</feature>
<proteinExistence type="inferred from homology"/>
<keyword evidence="7" id="KW-0812">Transmembrane</keyword>
<dbReference type="InterPro" id="IPR036249">
    <property type="entry name" value="Thioredoxin-like_sf"/>
</dbReference>
<dbReference type="RefSeq" id="WP_167173922.1">
    <property type="nucleotide sequence ID" value="NZ_JAAOYM010000001.1"/>
</dbReference>
<dbReference type="PANTHER" id="PTHR13887:SF14">
    <property type="entry name" value="DISULFIDE BOND FORMATION PROTEIN D"/>
    <property type="match status" value="1"/>
</dbReference>
<evidence type="ECO:0000256" key="2">
    <source>
        <dbReference type="ARBA" id="ARBA00022729"/>
    </source>
</evidence>
<dbReference type="EMBL" id="JAAOYM010000001">
    <property type="protein sequence ID" value="NIJ13827.1"/>
    <property type="molecule type" value="Genomic_DNA"/>
</dbReference>
<dbReference type="GO" id="GO:0016491">
    <property type="term" value="F:oxidoreductase activity"/>
    <property type="evidence" value="ECO:0007669"/>
    <property type="project" value="UniProtKB-KW"/>
</dbReference>
<keyword evidence="4" id="KW-1015">Disulfide bond</keyword>
<comment type="caution">
    <text evidence="9">The sequence shown here is derived from an EMBL/GenBank/DDBJ whole genome shotgun (WGS) entry which is preliminary data.</text>
</comment>
<keyword evidence="2" id="KW-0732">Signal</keyword>
<gene>
    <name evidence="9" type="ORF">FHU38_004171</name>
</gene>
<feature type="compositionally biased region" description="Low complexity" evidence="6">
    <location>
        <begin position="15"/>
        <end position="24"/>
    </location>
</feature>
<accession>A0A7X5ZSE3</accession>
<evidence type="ECO:0000313" key="10">
    <source>
        <dbReference type="Proteomes" id="UP000545493"/>
    </source>
</evidence>
<dbReference type="PANTHER" id="PTHR13887">
    <property type="entry name" value="GLUTATHIONE S-TRANSFERASE KAPPA"/>
    <property type="match status" value="1"/>
</dbReference>
<reference evidence="9 10" key="1">
    <citation type="submission" date="2020-03" db="EMBL/GenBank/DDBJ databases">
        <title>Sequencing the genomes of 1000 actinobacteria strains.</title>
        <authorList>
            <person name="Klenk H.-P."/>
        </authorList>
    </citation>
    <scope>NUCLEOTIDE SEQUENCE [LARGE SCALE GENOMIC DNA]</scope>
    <source>
        <strain evidence="9 10">DSM 45685</strain>
    </source>
</reference>
<keyword evidence="10" id="KW-1185">Reference proteome</keyword>
<feature type="domain" description="Thioredoxin-like fold" evidence="8">
    <location>
        <begin position="86"/>
        <end position="252"/>
    </location>
</feature>
<evidence type="ECO:0000256" key="5">
    <source>
        <dbReference type="ARBA" id="ARBA00023284"/>
    </source>
</evidence>
<dbReference type="GO" id="GO:0016853">
    <property type="term" value="F:isomerase activity"/>
    <property type="evidence" value="ECO:0007669"/>
    <property type="project" value="UniProtKB-KW"/>
</dbReference>
<comment type="similarity">
    <text evidence="1">Belongs to the thioredoxin family. DsbA subfamily.</text>
</comment>
<evidence type="ECO:0000256" key="3">
    <source>
        <dbReference type="ARBA" id="ARBA00023002"/>
    </source>
</evidence>
<dbReference type="Gene3D" id="3.40.30.10">
    <property type="entry name" value="Glutaredoxin"/>
    <property type="match status" value="1"/>
</dbReference>
<evidence type="ECO:0000256" key="4">
    <source>
        <dbReference type="ARBA" id="ARBA00023157"/>
    </source>
</evidence>
<dbReference type="SUPFAM" id="SSF52833">
    <property type="entry name" value="Thioredoxin-like"/>
    <property type="match status" value="1"/>
</dbReference>
<dbReference type="Pfam" id="PF13462">
    <property type="entry name" value="Thioredoxin_4"/>
    <property type="match status" value="1"/>
</dbReference>